<keyword evidence="4" id="KW-0560">Oxidoreductase</keyword>
<dbReference type="GO" id="GO:0016020">
    <property type="term" value="C:membrane"/>
    <property type="evidence" value="ECO:0007669"/>
    <property type="project" value="GOC"/>
</dbReference>
<keyword evidence="5" id="KW-0443">Lipid metabolism</keyword>
<dbReference type="GO" id="GO:0008610">
    <property type="term" value="P:lipid biosynthetic process"/>
    <property type="evidence" value="ECO:0007669"/>
    <property type="project" value="InterPro"/>
</dbReference>
<evidence type="ECO:0000256" key="5">
    <source>
        <dbReference type="ARBA" id="ARBA00023098"/>
    </source>
</evidence>
<comment type="subcellular location">
    <subcellularLocation>
        <location evidence="1">Endomembrane system</location>
        <topology evidence="1">Multi-pass membrane protein</topology>
    </subcellularLocation>
</comment>
<dbReference type="InterPro" id="IPR006694">
    <property type="entry name" value="Fatty_acid_hydroxylase"/>
</dbReference>
<protein>
    <submittedName>
        <fullName evidence="9">Sterol desaturase/sphingolipid hydroxylase (Fatty acid hydroxylase superfamily)</fullName>
    </submittedName>
</protein>
<dbReference type="GO" id="GO:0012505">
    <property type="term" value="C:endomembrane system"/>
    <property type="evidence" value="ECO:0007669"/>
    <property type="project" value="UniProtKB-SubCell"/>
</dbReference>
<dbReference type="InterPro" id="IPR051689">
    <property type="entry name" value="Sterol_desaturase/TMEM195"/>
</dbReference>
<evidence type="ECO:0000256" key="4">
    <source>
        <dbReference type="ARBA" id="ARBA00023002"/>
    </source>
</evidence>
<comment type="caution">
    <text evidence="9">The sequence shown here is derived from an EMBL/GenBank/DDBJ whole genome shotgun (WGS) entry which is preliminary data.</text>
</comment>
<organism evidence="9 10">
    <name type="scientific">Chitinivorax tropicus</name>
    <dbReference type="NCBI Taxonomy" id="714531"/>
    <lineage>
        <taxon>Bacteria</taxon>
        <taxon>Pseudomonadati</taxon>
        <taxon>Pseudomonadota</taxon>
        <taxon>Betaproteobacteria</taxon>
        <taxon>Chitinivorax</taxon>
    </lineage>
</organism>
<feature type="transmembrane region" description="Helical" evidence="7">
    <location>
        <begin position="143"/>
        <end position="167"/>
    </location>
</feature>
<feature type="domain" description="Fatty acid hydroxylase" evidence="8">
    <location>
        <begin position="89"/>
        <end position="220"/>
    </location>
</feature>
<dbReference type="GO" id="GO:0006643">
    <property type="term" value="P:membrane lipid metabolic process"/>
    <property type="evidence" value="ECO:0007669"/>
    <property type="project" value="TreeGrafter"/>
</dbReference>
<gene>
    <name evidence="9" type="ORF">HNQ59_000033</name>
</gene>
<evidence type="ECO:0000256" key="1">
    <source>
        <dbReference type="ARBA" id="ARBA00004127"/>
    </source>
</evidence>
<keyword evidence="10" id="KW-1185">Reference proteome</keyword>
<evidence type="ECO:0000313" key="9">
    <source>
        <dbReference type="EMBL" id="MBB5016771.1"/>
    </source>
</evidence>
<keyword evidence="2 7" id="KW-0812">Transmembrane</keyword>
<feature type="transmembrane region" description="Helical" evidence="7">
    <location>
        <begin position="79"/>
        <end position="99"/>
    </location>
</feature>
<reference evidence="9 10" key="1">
    <citation type="submission" date="2020-08" db="EMBL/GenBank/DDBJ databases">
        <title>Genomic Encyclopedia of Type Strains, Phase IV (KMG-IV): sequencing the most valuable type-strain genomes for metagenomic binning, comparative biology and taxonomic classification.</title>
        <authorList>
            <person name="Goeker M."/>
        </authorList>
    </citation>
    <scope>NUCLEOTIDE SEQUENCE [LARGE SCALE GENOMIC DNA]</scope>
    <source>
        <strain evidence="9 10">DSM 27165</strain>
    </source>
</reference>
<evidence type="ECO:0000256" key="7">
    <source>
        <dbReference type="SAM" id="Phobius"/>
    </source>
</evidence>
<dbReference type="AlphaFoldDB" id="A0A840MNF2"/>
<evidence type="ECO:0000313" key="10">
    <source>
        <dbReference type="Proteomes" id="UP000575898"/>
    </source>
</evidence>
<name>A0A840MNF2_9PROT</name>
<dbReference type="PANTHER" id="PTHR21624:SF1">
    <property type="entry name" value="ALKYLGLYCEROL MONOOXYGENASE"/>
    <property type="match status" value="1"/>
</dbReference>
<sequence length="291" mass="33882">MNVLDQLNQLNLHLENLILILLPLELFRRWRKGQLNRPCVQEMLASVSPLIPTLLLDGAYTAYMTLAFMACYQLAPIHIPTTLFTVIPAFLLVDLLSYIEHRFAHEVRLYWAMAHSVHHSSPQYDQTIGLRISFVDGFTAPIFYLPAFLIGFDPLLIVSLITFVLVYQQWIHTETVGRLPWLDPWLNTPSNHRVHHGVQTQYLDKNFGAVLIIWDRLFGTYEREEETVIYGLTHPIQSVNPWVVHTFEASRLWQDIQQATRWQDRIQYLFRHPGWQPAPAIDPQLGRQPAN</sequence>
<evidence type="ECO:0000256" key="2">
    <source>
        <dbReference type="ARBA" id="ARBA00022692"/>
    </source>
</evidence>
<dbReference type="EMBL" id="JACHHY010000001">
    <property type="protein sequence ID" value="MBB5016771.1"/>
    <property type="molecule type" value="Genomic_DNA"/>
</dbReference>
<accession>A0A840MNF2</accession>
<dbReference type="GO" id="GO:0005506">
    <property type="term" value="F:iron ion binding"/>
    <property type="evidence" value="ECO:0007669"/>
    <property type="project" value="InterPro"/>
</dbReference>
<dbReference type="RefSeq" id="WP_184033514.1">
    <property type="nucleotide sequence ID" value="NZ_JACHHY010000001.1"/>
</dbReference>
<keyword evidence="3 7" id="KW-1133">Transmembrane helix</keyword>
<dbReference type="GO" id="GO:0050479">
    <property type="term" value="F:glyceryl-ether monooxygenase activity"/>
    <property type="evidence" value="ECO:0007669"/>
    <property type="project" value="TreeGrafter"/>
</dbReference>
<evidence type="ECO:0000259" key="8">
    <source>
        <dbReference type="Pfam" id="PF04116"/>
    </source>
</evidence>
<proteinExistence type="predicted"/>
<evidence type="ECO:0000256" key="6">
    <source>
        <dbReference type="ARBA" id="ARBA00023136"/>
    </source>
</evidence>
<dbReference type="Proteomes" id="UP000575898">
    <property type="component" value="Unassembled WGS sequence"/>
</dbReference>
<dbReference type="Pfam" id="PF04116">
    <property type="entry name" value="FA_hydroxylase"/>
    <property type="match status" value="1"/>
</dbReference>
<evidence type="ECO:0000256" key="3">
    <source>
        <dbReference type="ARBA" id="ARBA00022989"/>
    </source>
</evidence>
<keyword evidence="6 7" id="KW-0472">Membrane</keyword>
<dbReference type="PANTHER" id="PTHR21624">
    <property type="entry name" value="STEROL DESATURASE-RELATED PROTEIN"/>
    <property type="match status" value="1"/>
</dbReference>